<evidence type="ECO:0000313" key="10">
    <source>
        <dbReference type="EMBL" id="KAK7085715.1"/>
    </source>
</evidence>
<evidence type="ECO:0000256" key="4">
    <source>
        <dbReference type="ARBA" id="ARBA00022553"/>
    </source>
</evidence>
<name>A0AAN8XWC4_HALRR</name>
<dbReference type="Gene3D" id="1.20.58.1060">
    <property type="match status" value="1"/>
</dbReference>
<dbReference type="PANTHER" id="PTHR23169:SF23">
    <property type="entry name" value="SHORT STOP, ISOFORM H"/>
    <property type="match status" value="1"/>
</dbReference>
<sequence length="649" mass="75415">MKLEASFFTSICRPPSTSRRESTSRDQTDRSHSRGSGNSNRRRSEKSGASSPHGCQTQLRCPGRRTGSMRGYHQDSSLGCQSPQRWALPRSTYSAQEVVKLEERYVSVRTLFENRLLIVLNNRSFTQQESYTTTKRIVVSESRLVETNEHFMFLQECINWCKDKLKKLNDSEYGNDLAAVEKEYESHQKEHKIIHQFHTNVDQCAQAENNFSGEEQQVYINLLSQLRKIYAELLSLSNKRVSDLHSLLDFLQAATQELIWLNEKEEQELNRDWANKSLNIADVERYYEKLMGELEKREVQFSAVQDRGNSLVIGHHPASKTVEAYLAAMQTQWQWLLELTLCLETHLQHASHYHTFFTDIARAEQFIMAQDEKLNSTYSVTDFGLDDGEQLLREMQDIREELTQFNSTVDELINRAKSVVPLKQRRQTLRQPTTVTAICNYKKMDMSINKGERCTVHDNSNRVKWSVITSTGNKGLVPGVIFTIPPPNQEAIDAAEKLRRQYERCIALWQKKQLRMRQNMIFATIKVVKSWDLAQFIAMGPEQRNAIRRALNEDAEKLIQEGDPNDPQLRRLKREIDEVNRLFDEFERRANEGILKIRRRTKRGGNTVFSGLDTVWSPTWLDVGRVIFLSLVLHFSIFRRSLLILSLLF</sequence>
<organism evidence="10 11">
    <name type="scientific">Halocaridina rubra</name>
    <name type="common">Hawaiian red shrimp</name>
    <dbReference type="NCBI Taxonomy" id="373956"/>
    <lineage>
        <taxon>Eukaryota</taxon>
        <taxon>Metazoa</taxon>
        <taxon>Ecdysozoa</taxon>
        <taxon>Arthropoda</taxon>
        <taxon>Crustacea</taxon>
        <taxon>Multicrustacea</taxon>
        <taxon>Malacostraca</taxon>
        <taxon>Eumalacostraca</taxon>
        <taxon>Eucarida</taxon>
        <taxon>Decapoda</taxon>
        <taxon>Pleocyemata</taxon>
        <taxon>Caridea</taxon>
        <taxon>Atyoidea</taxon>
        <taxon>Atyidae</taxon>
        <taxon>Halocaridina</taxon>
    </lineage>
</organism>
<evidence type="ECO:0000256" key="2">
    <source>
        <dbReference type="ARBA" id="ARBA00022443"/>
    </source>
</evidence>
<dbReference type="GO" id="GO:0042060">
    <property type="term" value="P:wound healing"/>
    <property type="evidence" value="ECO:0007669"/>
    <property type="project" value="TreeGrafter"/>
</dbReference>
<keyword evidence="2 6" id="KW-0728">SH3 domain</keyword>
<keyword evidence="11" id="KW-1185">Reference proteome</keyword>
<evidence type="ECO:0000256" key="8">
    <source>
        <dbReference type="SAM" id="MobiDB-lite"/>
    </source>
</evidence>
<dbReference type="GO" id="GO:0030056">
    <property type="term" value="C:hemidesmosome"/>
    <property type="evidence" value="ECO:0007669"/>
    <property type="project" value="TreeGrafter"/>
</dbReference>
<dbReference type="PANTHER" id="PTHR23169">
    <property type="entry name" value="ENVOPLAKIN"/>
    <property type="match status" value="1"/>
</dbReference>
<evidence type="ECO:0000259" key="9">
    <source>
        <dbReference type="PROSITE" id="PS50002"/>
    </source>
</evidence>
<dbReference type="Pfam" id="PF21019">
    <property type="entry name" value="Spectrin_3"/>
    <property type="match status" value="1"/>
</dbReference>
<feature type="compositionally biased region" description="Basic and acidic residues" evidence="8">
    <location>
        <begin position="18"/>
        <end position="32"/>
    </location>
</feature>
<dbReference type="InterPro" id="IPR001452">
    <property type="entry name" value="SH3_domain"/>
</dbReference>
<comment type="caution">
    <text evidence="10">The sequence shown here is derived from an EMBL/GenBank/DDBJ whole genome shotgun (WGS) entry which is preliminary data.</text>
</comment>
<feature type="compositionally biased region" description="Polar residues" evidence="8">
    <location>
        <begin position="74"/>
        <end position="83"/>
    </location>
</feature>
<keyword evidence="5" id="KW-0677">Repeat</keyword>
<dbReference type="Proteomes" id="UP001381693">
    <property type="component" value="Unassembled WGS sequence"/>
</dbReference>
<dbReference type="GO" id="GO:0005198">
    <property type="term" value="F:structural molecule activity"/>
    <property type="evidence" value="ECO:0007669"/>
    <property type="project" value="TreeGrafter"/>
</dbReference>
<feature type="coiled-coil region" evidence="7">
    <location>
        <begin position="388"/>
        <end position="415"/>
    </location>
</feature>
<protein>
    <recommendedName>
        <fullName evidence="9">SH3 domain-containing protein</fullName>
    </recommendedName>
</protein>
<dbReference type="GO" id="GO:0005737">
    <property type="term" value="C:cytoplasm"/>
    <property type="evidence" value="ECO:0007669"/>
    <property type="project" value="UniProtKB-SubCell"/>
</dbReference>
<dbReference type="GO" id="GO:0016020">
    <property type="term" value="C:membrane"/>
    <property type="evidence" value="ECO:0007669"/>
    <property type="project" value="TreeGrafter"/>
</dbReference>
<evidence type="ECO:0000256" key="5">
    <source>
        <dbReference type="ARBA" id="ARBA00022737"/>
    </source>
</evidence>
<dbReference type="InterPro" id="IPR002017">
    <property type="entry name" value="Spectrin_repeat"/>
</dbReference>
<dbReference type="AlphaFoldDB" id="A0AAN8XWC4"/>
<proteinExistence type="predicted"/>
<dbReference type="Pfam" id="PF00435">
    <property type="entry name" value="Spectrin"/>
    <property type="match status" value="2"/>
</dbReference>
<evidence type="ECO:0000256" key="6">
    <source>
        <dbReference type="PROSITE-ProRule" id="PRU00192"/>
    </source>
</evidence>
<dbReference type="Gene3D" id="2.30.30.40">
    <property type="entry name" value="SH3 Domains"/>
    <property type="match status" value="1"/>
</dbReference>
<dbReference type="SUPFAM" id="SSF46966">
    <property type="entry name" value="Spectrin repeat"/>
    <property type="match status" value="3"/>
</dbReference>
<dbReference type="SMART" id="SM00150">
    <property type="entry name" value="SPEC"/>
    <property type="match status" value="3"/>
</dbReference>
<keyword evidence="3" id="KW-0963">Cytoplasm</keyword>
<comment type="subcellular location">
    <subcellularLocation>
        <location evidence="1">Cytoplasm</location>
    </subcellularLocation>
</comment>
<evidence type="ECO:0000256" key="7">
    <source>
        <dbReference type="SAM" id="Coils"/>
    </source>
</evidence>
<dbReference type="PROSITE" id="PS50002">
    <property type="entry name" value="SH3"/>
    <property type="match status" value="1"/>
</dbReference>
<dbReference type="CDD" id="cd00176">
    <property type="entry name" value="SPEC"/>
    <property type="match status" value="2"/>
</dbReference>
<dbReference type="GO" id="GO:0045104">
    <property type="term" value="P:intermediate filament cytoskeleton organization"/>
    <property type="evidence" value="ECO:0007669"/>
    <property type="project" value="InterPro"/>
</dbReference>
<feature type="region of interest" description="Disordered" evidence="8">
    <location>
        <begin position="1"/>
        <end position="83"/>
    </location>
</feature>
<keyword evidence="7" id="KW-0175">Coiled coil</keyword>
<feature type="compositionally biased region" description="Polar residues" evidence="8">
    <location>
        <begin position="47"/>
        <end position="59"/>
    </location>
</feature>
<dbReference type="GO" id="GO:0005882">
    <property type="term" value="C:intermediate filament"/>
    <property type="evidence" value="ECO:0007669"/>
    <property type="project" value="TreeGrafter"/>
</dbReference>
<dbReference type="GO" id="GO:0031122">
    <property type="term" value="P:cytoplasmic microtubule organization"/>
    <property type="evidence" value="ECO:0007669"/>
    <property type="project" value="TreeGrafter"/>
</dbReference>
<gene>
    <name evidence="10" type="ORF">SK128_023202</name>
</gene>
<keyword evidence="4" id="KW-0597">Phosphoprotein</keyword>
<dbReference type="FunFam" id="1.20.58.60:FF:000055">
    <property type="entry name" value="Short stop, isoform K"/>
    <property type="match status" value="1"/>
</dbReference>
<dbReference type="InterPro" id="IPR041615">
    <property type="entry name" value="Desmoplakin_SH3"/>
</dbReference>
<accession>A0AAN8XWC4</accession>
<dbReference type="InterPro" id="IPR018159">
    <property type="entry name" value="Spectrin/alpha-actinin"/>
</dbReference>
<dbReference type="EMBL" id="JAXCGZ010000636">
    <property type="protein sequence ID" value="KAK7085715.1"/>
    <property type="molecule type" value="Genomic_DNA"/>
</dbReference>
<dbReference type="FunFam" id="1.20.58.60:FF:000030">
    <property type="entry name" value="Short stop, isoform K"/>
    <property type="match status" value="1"/>
</dbReference>
<evidence type="ECO:0000313" key="11">
    <source>
        <dbReference type="Proteomes" id="UP001381693"/>
    </source>
</evidence>
<reference evidence="10 11" key="1">
    <citation type="submission" date="2023-11" db="EMBL/GenBank/DDBJ databases">
        <title>Halocaridina rubra genome assembly.</title>
        <authorList>
            <person name="Smith C."/>
        </authorList>
    </citation>
    <scope>NUCLEOTIDE SEQUENCE [LARGE SCALE GENOMIC DNA]</scope>
    <source>
        <strain evidence="10">EP-1</strain>
        <tissue evidence="10">Whole</tissue>
    </source>
</reference>
<dbReference type="InterPro" id="IPR043197">
    <property type="entry name" value="Plakin"/>
</dbReference>
<evidence type="ECO:0000256" key="3">
    <source>
        <dbReference type="ARBA" id="ARBA00022490"/>
    </source>
</evidence>
<dbReference type="Gene3D" id="1.20.58.60">
    <property type="match status" value="1"/>
</dbReference>
<feature type="domain" description="SH3" evidence="9">
    <location>
        <begin position="430"/>
        <end position="487"/>
    </location>
</feature>
<evidence type="ECO:0000256" key="1">
    <source>
        <dbReference type="ARBA" id="ARBA00004496"/>
    </source>
</evidence>
<dbReference type="Pfam" id="PF17902">
    <property type="entry name" value="SH3_10"/>
    <property type="match status" value="1"/>
</dbReference>